<evidence type="ECO:0000313" key="2">
    <source>
        <dbReference type="EMBL" id="MBB2168099.1"/>
    </source>
</evidence>
<protein>
    <submittedName>
        <fullName evidence="2">Uncharacterized protein</fullName>
    </submittedName>
</protein>
<keyword evidence="3" id="KW-1185">Reference proteome</keyword>
<organism evidence="2 3">
    <name type="scientific">Gluconacetobacter aggeris</name>
    <dbReference type="NCBI Taxonomy" id="1286186"/>
    <lineage>
        <taxon>Bacteria</taxon>
        <taxon>Pseudomonadati</taxon>
        <taxon>Pseudomonadota</taxon>
        <taxon>Alphaproteobacteria</taxon>
        <taxon>Acetobacterales</taxon>
        <taxon>Acetobacteraceae</taxon>
        <taxon>Gluconacetobacter</taxon>
    </lineage>
</organism>
<feature type="region of interest" description="Disordered" evidence="1">
    <location>
        <begin position="1"/>
        <end position="28"/>
    </location>
</feature>
<evidence type="ECO:0000256" key="1">
    <source>
        <dbReference type="SAM" id="MobiDB-lite"/>
    </source>
</evidence>
<evidence type="ECO:0000313" key="3">
    <source>
        <dbReference type="Proteomes" id="UP000559860"/>
    </source>
</evidence>
<name>A0A7W4IS68_9PROT</name>
<dbReference type="AlphaFoldDB" id="A0A7W4IS68"/>
<accession>A0A7W4IS68</accession>
<gene>
    <name evidence="2" type="ORF">HLH36_06980</name>
</gene>
<proteinExistence type="predicted"/>
<comment type="caution">
    <text evidence="2">The sequence shown here is derived from an EMBL/GenBank/DDBJ whole genome shotgun (WGS) entry which is preliminary data.</text>
</comment>
<dbReference type="RefSeq" id="WP_182985691.1">
    <property type="nucleotide sequence ID" value="NZ_JABEQD010000003.1"/>
</dbReference>
<dbReference type="Proteomes" id="UP000559860">
    <property type="component" value="Unassembled WGS sequence"/>
</dbReference>
<sequence length="129" mass="14696">MKASTSDSPSIRGPSYKGVSFPTDHSGRQAYPEKRFIKYASSDLPQDLHTVRQVWVSKFATMGAIYRIKGEPRDDGWFTPEDETQALRIGRDCFLSRYEAALDADSRRQHKITSLKNTLERIEKLIASD</sequence>
<reference evidence="2 3" key="1">
    <citation type="submission" date="2020-04" db="EMBL/GenBank/DDBJ databases">
        <title>Description of novel Gluconacetobacter.</title>
        <authorList>
            <person name="Sombolestani A."/>
        </authorList>
    </citation>
    <scope>NUCLEOTIDE SEQUENCE [LARGE SCALE GENOMIC DNA]</scope>
    <source>
        <strain evidence="2 3">LMG 27801</strain>
    </source>
</reference>
<dbReference type="EMBL" id="JABEQD010000003">
    <property type="protein sequence ID" value="MBB2168099.1"/>
    <property type="molecule type" value="Genomic_DNA"/>
</dbReference>